<accession>A0A917CYH6</accession>
<keyword evidence="1" id="KW-0812">Transmembrane</keyword>
<protein>
    <recommendedName>
        <fullName evidence="4">Lysylphosphatidylglycerol synthase-like protein</fullName>
    </recommendedName>
</protein>
<evidence type="ECO:0008006" key="4">
    <source>
        <dbReference type="Google" id="ProtNLM"/>
    </source>
</evidence>
<reference evidence="2" key="1">
    <citation type="journal article" date="2014" name="Int. J. Syst. Evol. Microbiol.">
        <title>Complete genome sequence of Corynebacterium casei LMG S-19264T (=DSM 44701T), isolated from a smear-ripened cheese.</title>
        <authorList>
            <consortium name="US DOE Joint Genome Institute (JGI-PGF)"/>
            <person name="Walter F."/>
            <person name="Albersmeier A."/>
            <person name="Kalinowski J."/>
            <person name="Ruckert C."/>
        </authorList>
    </citation>
    <scope>NUCLEOTIDE SEQUENCE</scope>
    <source>
        <strain evidence="2">CGMCC 1.12181</strain>
    </source>
</reference>
<comment type="caution">
    <text evidence="2">The sequence shown here is derived from an EMBL/GenBank/DDBJ whole genome shotgun (WGS) entry which is preliminary data.</text>
</comment>
<feature type="transmembrane region" description="Helical" evidence="1">
    <location>
        <begin position="258"/>
        <end position="280"/>
    </location>
</feature>
<organism evidence="2 3">
    <name type="scientific">Marinicella pacifica</name>
    <dbReference type="NCBI Taxonomy" id="1171543"/>
    <lineage>
        <taxon>Bacteria</taxon>
        <taxon>Pseudomonadati</taxon>
        <taxon>Pseudomonadota</taxon>
        <taxon>Gammaproteobacteria</taxon>
        <taxon>Lysobacterales</taxon>
        <taxon>Marinicellaceae</taxon>
        <taxon>Marinicella</taxon>
    </lineage>
</organism>
<name>A0A917CYH6_9GAMM</name>
<evidence type="ECO:0000256" key="1">
    <source>
        <dbReference type="SAM" id="Phobius"/>
    </source>
</evidence>
<keyword evidence="3" id="KW-1185">Reference proteome</keyword>
<reference evidence="2" key="2">
    <citation type="submission" date="2020-09" db="EMBL/GenBank/DDBJ databases">
        <authorList>
            <person name="Sun Q."/>
            <person name="Zhou Y."/>
        </authorList>
    </citation>
    <scope>NUCLEOTIDE SEQUENCE</scope>
    <source>
        <strain evidence="2">CGMCC 1.12181</strain>
    </source>
</reference>
<feature type="transmembrane region" description="Helical" evidence="1">
    <location>
        <begin position="47"/>
        <end position="74"/>
    </location>
</feature>
<keyword evidence="1" id="KW-0472">Membrane</keyword>
<dbReference type="AlphaFoldDB" id="A0A917CYH6"/>
<proteinExistence type="predicted"/>
<dbReference type="Proteomes" id="UP000605253">
    <property type="component" value="Unassembled WGS sequence"/>
</dbReference>
<feature type="transmembrane region" description="Helical" evidence="1">
    <location>
        <begin position="215"/>
        <end position="237"/>
    </location>
</feature>
<evidence type="ECO:0000313" key="3">
    <source>
        <dbReference type="Proteomes" id="UP000605253"/>
    </source>
</evidence>
<keyword evidence="1" id="KW-1133">Transmembrane helix</keyword>
<evidence type="ECO:0000313" key="2">
    <source>
        <dbReference type="EMBL" id="GGG02682.1"/>
    </source>
</evidence>
<feature type="transmembrane region" description="Helical" evidence="1">
    <location>
        <begin position="157"/>
        <end position="178"/>
    </location>
</feature>
<feature type="transmembrane region" description="Helical" evidence="1">
    <location>
        <begin position="9"/>
        <end position="27"/>
    </location>
</feature>
<feature type="transmembrane region" description="Helical" evidence="1">
    <location>
        <begin position="123"/>
        <end position="145"/>
    </location>
</feature>
<feature type="transmembrane region" description="Helical" evidence="1">
    <location>
        <begin position="190"/>
        <end position="209"/>
    </location>
</feature>
<dbReference type="EMBL" id="BMEO01000018">
    <property type="protein sequence ID" value="GGG02682.1"/>
    <property type="molecule type" value="Genomic_DNA"/>
</dbReference>
<sequence length="299" mass="34523">MNHKPWQKWLLGIFRLIIFILACYFIFQVIQQNITALKALEIKHKILFSGTFIVAHAIYIVLIMTLVFAWLVLLKFREPQRCSKIYFKSQIMKYLPGNIFHFMYRHQQTKNNSFTHKQLGMAAFYESLLLVMAAFILANLLFYWPDQITWLTDWLPVPFWAIVLMEFVGAVFMVRLLINTGVLTALTSYLFYFVGMGLITYILIGALGFESQPYLFMTACFALSWLAGYIIPGAPGGTGVRELAFILLCSPKMAEHEAIVIIALIRLISIFSEMAIYFMADKFSRPYRHLSAWSGKTMP</sequence>
<dbReference type="RefSeq" id="WP_188366086.1">
    <property type="nucleotide sequence ID" value="NZ_BMEO01000018.1"/>
</dbReference>
<gene>
    <name evidence="2" type="ORF">GCM10011365_24820</name>
</gene>